<dbReference type="PANTHER" id="PTHR24364">
    <property type="entry name" value="LP06937P"/>
    <property type="match status" value="1"/>
</dbReference>
<feature type="chain" id="PRO_5034069657" evidence="5">
    <location>
        <begin position="26"/>
        <end position="389"/>
    </location>
</feature>
<dbReference type="Gene3D" id="3.80.10.10">
    <property type="entry name" value="Ribonuclease Inhibitor"/>
    <property type="match status" value="1"/>
</dbReference>
<keyword evidence="4" id="KW-1133">Transmembrane helix</keyword>
<keyword evidence="7" id="KW-1185">Reference proteome</keyword>
<dbReference type="SUPFAM" id="SSF52058">
    <property type="entry name" value="L domain-like"/>
    <property type="match status" value="1"/>
</dbReference>
<evidence type="ECO:0000256" key="3">
    <source>
        <dbReference type="ARBA" id="ARBA00022737"/>
    </source>
</evidence>
<name>A0A8B7ZPH9_ACAPL</name>
<sequence length="389" mass="43168">MARSEQHLSLLIVLVLSMTAIAVQGSRCQLRTRPDSCLCSGTALTCSAWPVWKMVSENTTSLTVSGVTTLEDLSMAYQPSRALTKLTTLILTNDNISNIEEGWFSGTIFPALEEVILDQNKLTPNATQKMFAQVSEELRLLSLRAAFLNISSPVQNLKHVFSDVKGTKLEALRLDSNNIGLLPSFPKGSKFLALRNLTLHNSDLIGIQNGTFQKRIFPNLQNLDLSNNKLVNVDKLVIDNDFNSFASEQPSLSIRLGGNPFFCNCKLKAFQAWLNTTNLVADRDNVTCGDAVETSRRGQPVLGSQLPCRPGPDEVDVENELRPSYIILSVILALVGLLALIVLYLRRNDIKDYFVGVYTTTKEAFTSRHGYDDINRVRRDTPEMTPTEV</sequence>
<organism evidence="7 8">
    <name type="scientific">Acanthaster planci</name>
    <name type="common">Crown-of-thorns starfish</name>
    <dbReference type="NCBI Taxonomy" id="133434"/>
    <lineage>
        <taxon>Eukaryota</taxon>
        <taxon>Metazoa</taxon>
        <taxon>Echinodermata</taxon>
        <taxon>Eleutherozoa</taxon>
        <taxon>Asterozoa</taxon>
        <taxon>Asteroidea</taxon>
        <taxon>Valvatacea</taxon>
        <taxon>Valvatida</taxon>
        <taxon>Acanthasteridae</taxon>
        <taxon>Acanthaster</taxon>
    </lineage>
</organism>
<dbReference type="RefSeq" id="XP_022106810.1">
    <property type="nucleotide sequence ID" value="XM_022251118.1"/>
</dbReference>
<protein>
    <submittedName>
        <fullName evidence="8">Trophoblast glycoprotein-like</fullName>
    </submittedName>
</protein>
<evidence type="ECO:0000256" key="4">
    <source>
        <dbReference type="SAM" id="Phobius"/>
    </source>
</evidence>
<feature type="transmembrane region" description="Helical" evidence="4">
    <location>
        <begin position="325"/>
        <end position="345"/>
    </location>
</feature>
<evidence type="ECO:0000256" key="1">
    <source>
        <dbReference type="ARBA" id="ARBA00022614"/>
    </source>
</evidence>
<dbReference type="OMA" id="SRALYNY"/>
<dbReference type="GeneID" id="110987951"/>
<dbReference type="SMART" id="SM00082">
    <property type="entry name" value="LRRCT"/>
    <property type="match status" value="1"/>
</dbReference>
<evidence type="ECO:0000313" key="8">
    <source>
        <dbReference type="RefSeq" id="XP_022106810.1"/>
    </source>
</evidence>
<gene>
    <name evidence="8" type="primary">LOC110987951</name>
</gene>
<accession>A0A8B7ZPH9</accession>
<keyword evidence="1" id="KW-0433">Leucine-rich repeat</keyword>
<evidence type="ECO:0000256" key="2">
    <source>
        <dbReference type="ARBA" id="ARBA00022729"/>
    </source>
</evidence>
<proteinExistence type="predicted"/>
<dbReference type="InterPro" id="IPR001611">
    <property type="entry name" value="Leu-rich_rpt"/>
</dbReference>
<evidence type="ECO:0000256" key="5">
    <source>
        <dbReference type="SAM" id="SignalP"/>
    </source>
</evidence>
<keyword evidence="4" id="KW-0472">Membrane</keyword>
<evidence type="ECO:0000313" key="7">
    <source>
        <dbReference type="Proteomes" id="UP000694845"/>
    </source>
</evidence>
<dbReference type="GO" id="GO:0016020">
    <property type="term" value="C:membrane"/>
    <property type="evidence" value="ECO:0007669"/>
    <property type="project" value="TreeGrafter"/>
</dbReference>
<dbReference type="InterPro" id="IPR052286">
    <property type="entry name" value="Wnt_signaling_inhibitor"/>
</dbReference>
<dbReference type="AlphaFoldDB" id="A0A8B7ZPH9"/>
<dbReference type="OrthoDB" id="1574204at2759"/>
<feature type="domain" description="LRRCT" evidence="6">
    <location>
        <begin position="259"/>
        <end position="309"/>
    </location>
</feature>
<dbReference type="Proteomes" id="UP000694845">
    <property type="component" value="Unplaced"/>
</dbReference>
<dbReference type="InterPro" id="IPR000483">
    <property type="entry name" value="Cys-rich_flank_reg_C"/>
</dbReference>
<keyword evidence="2 5" id="KW-0732">Signal</keyword>
<dbReference type="InterPro" id="IPR032675">
    <property type="entry name" value="LRR_dom_sf"/>
</dbReference>
<dbReference type="PROSITE" id="PS51450">
    <property type="entry name" value="LRR"/>
    <property type="match status" value="1"/>
</dbReference>
<reference evidence="8" key="1">
    <citation type="submission" date="2025-08" db="UniProtKB">
        <authorList>
            <consortium name="RefSeq"/>
        </authorList>
    </citation>
    <scope>IDENTIFICATION</scope>
</reference>
<dbReference type="SMART" id="SM00369">
    <property type="entry name" value="LRR_TYP"/>
    <property type="match status" value="3"/>
</dbReference>
<dbReference type="InterPro" id="IPR003591">
    <property type="entry name" value="Leu-rich_rpt_typical-subtyp"/>
</dbReference>
<evidence type="ECO:0000259" key="6">
    <source>
        <dbReference type="SMART" id="SM00082"/>
    </source>
</evidence>
<dbReference type="KEGG" id="aplc:110987951"/>
<keyword evidence="3" id="KW-0677">Repeat</keyword>
<dbReference type="PANTHER" id="PTHR24364:SF18">
    <property type="entry name" value="LP06937P"/>
    <property type="match status" value="1"/>
</dbReference>
<keyword evidence="4" id="KW-0812">Transmembrane</keyword>
<feature type="signal peptide" evidence="5">
    <location>
        <begin position="1"/>
        <end position="25"/>
    </location>
</feature>